<evidence type="ECO:0000256" key="6">
    <source>
        <dbReference type="ARBA" id="ARBA00022840"/>
    </source>
</evidence>
<organism evidence="8">
    <name type="scientific">Burkholderia pseudomallei</name>
    <name type="common">Pseudomonas pseudomallei</name>
    <dbReference type="NCBI Taxonomy" id="28450"/>
    <lineage>
        <taxon>Bacteria</taxon>
        <taxon>Pseudomonadati</taxon>
        <taxon>Pseudomonadota</taxon>
        <taxon>Betaproteobacteria</taxon>
        <taxon>Burkholderiales</taxon>
        <taxon>Burkholderiaceae</taxon>
        <taxon>Burkholderia</taxon>
        <taxon>pseudomallei group</taxon>
    </lineage>
</organism>
<sequence>MSSEHVIQVASLSKGFKTYDRPSDRLRQLALNFAARLAPTTALKTWLHRRADQAGRTFWALRHIDLTVGRGETVGIIGRNGSGKSTLLQMICGTLSPTEGTIRMTGRIAALLELGSGFDSEYTGRENVYMNGQLHGLTQEQIDERFAAIEAFADIGEFVDQPVKTYSSGMFVRLAFAVIAHVDADILVIDEALAVGDAFFTQKCMRFLRKFMQSGTVLFVSHDSAAIRSLCTRAIWIDHGKIIDEGDPKAVSNRYLEAFYESQQGRSNIAAPSPAAALAAARSGEPREDRYDQRIQFPCHDTAASNFTLDPTQADPSRHDNAIVHTVELTKEDGSRLLWTAGREIATLRVEASVCKRVSEAVVAFVVKDKLGRFLFGDHTYWASYHQPIDLINHGHLAAEFTFEMPILAPGDYAIDVIVADAGMPGDQTLRHQHDAYVFKSEAASSSTGLIGLPMQQISLSVDSATPARTDILPS</sequence>
<keyword evidence="4" id="KW-0472">Membrane</keyword>
<evidence type="ECO:0000256" key="5">
    <source>
        <dbReference type="ARBA" id="ARBA00022741"/>
    </source>
</evidence>
<dbReference type="PROSITE" id="PS50893">
    <property type="entry name" value="ABC_TRANSPORTER_2"/>
    <property type="match status" value="1"/>
</dbReference>
<dbReference type="RefSeq" id="WP_044357618.1">
    <property type="nucleotide sequence ID" value="NZ_JYBG01000030.1"/>
</dbReference>
<dbReference type="GO" id="GO:0016887">
    <property type="term" value="F:ATP hydrolysis activity"/>
    <property type="evidence" value="ECO:0007669"/>
    <property type="project" value="InterPro"/>
</dbReference>
<dbReference type="EMBL" id="HQ023427">
    <property type="protein sequence ID" value="ADQ27852.1"/>
    <property type="molecule type" value="Genomic_DNA"/>
</dbReference>
<dbReference type="InterPro" id="IPR017871">
    <property type="entry name" value="ABC_transporter-like_CS"/>
</dbReference>
<dbReference type="SMART" id="SM00382">
    <property type="entry name" value="AAA"/>
    <property type="match status" value="1"/>
</dbReference>
<dbReference type="PATRIC" id="fig|28450.150.peg.229"/>
<dbReference type="GO" id="GO:0140359">
    <property type="term" value="F:ABC-type transporter activity"/>
    <property type="evidence" value="ECO:0007669"/>
    <property type="project" value="InterPro"/>
</dbReference>
<dbReference type="InterPro" id="IPR003439">
    <property type="entry name" value="ABC_transporter-like_ATP-bd"/>
</dbReference>
<proteinExistence type="inferred from homology"/>
<dbReference type="Pfam" id="PF00005">
    <property type="entry name" value="ABC_tran"/>
    <property type="match status" value="1"/>
</dbReference>
<name>D5KLC8_BURPE</name>
<evidence type="ECO:0000256" key="4">
    <source>
        <dbReference type="ARBA" id="ARBA00022519"/>
    </source>
</evidence>
<evidence type="ECO:0000259" key="7">
    <source>
        <dbReference type="PROSITE" id="PS50893"/>
    </source>
</evidence>
<dbReference type="InterPro" id="IPR029439">
    <property type="entry name" value="Wzt_C"/>
</dbReference>
<reference evidence="11" key="2">
    <citation type="submission" date="2010-08" db="EMBL/GenBank/DDBJ databases">
        <authorList>
            <person name="Stone J.K."/>
            <person name="Gruendike J.M."/>
            <person name="Georgia S."/>
            <person name="Warrington S."/>
            <person name="Currie B."/>
            <person name="Wagner D."/>
            <person name="Keim P."/>
            <person name="Tuanyok A."/>
        </authorList>
    </citation>
    <scope>NUCLEOTIDE SEQUENCE</scope>
    <source>
        <strain evidence="11">MSHR446</strain>
    </source>
</reference>
<evidence type="ECO:0000313" key="9">
    <source>
        <dbReference type="EMBL" id="ADQ27809.1"/>
    </source>
</evidence>
<evidence type="ECO:0000256" key="2">
    <source>
        <dbReference type="ARBA" id="ARBA00022448"/>
    </source>
</evidence>
<evidence type="ECO:0000313" key="10">
    <source>
        <dbReference type="EMBL" id="ADQ27829.1"/>
    </source>
</evidence>
<comment type="similarity">
    <text evidence="1">Belongs to the ABC transporter superfamily.</text>
</comment>
<dbReference type="GO" id="GO:0005524">
    <property type="term" value="F:ATP binding"/>
    <property type="evidence" value="ECO:0007669"/>
    <property type="project" value="UniProtKB-KW"/>
</dbReference>
<dbReference type="GO" id="GO:0016020">
    <property type="term" value="C:membrane"/>
    <property type="evidence" value="ECO:0007669"/>
    <property type="project" value="InterPro"/>
</dbReference>
<dbReference type="AlphaFoldDB" id="D5KLC8"/>
<dbReference type="InterPro" id="IPR050683">
    <property type="entry name" value="Bact_Polysacc_Export_ATP-bd"/>
</dbReference>
<dbReference type="InterPro" id="IPR015860">
    <property type="entry name" value="ABC_transpr_TagH-like"/>
</dbReference>
<protein>
    <submittedName>
        <fullName evidence="8">Putative teichoic acids export ATP-binding protein</fullName>
    </submittedName>
</protein>
<evidence type="ECO:0000313" key="8">
    <source>
        <dbReference type="EMBL" id="ADE44325.1"/>
    </source>
</evidence>
<reference evidence="8" key="3">
    <citation type="journal article" date="2012" name="PLoS Negl. Trop. Dis.">
        <title>The genetic and molecular basis of O-antigenic diversity in Burkholderia pseudomallei lipopolysaccharide.</title>
        <authorList>
            <person name="Tuanyok A."/>
            <person name="Stone J.K."/>
            <person name="Mayo M."/>
            <person name="Kaestli M."/>
            <person name="Gruendike J."/>
            <person name="Georgia S."/>
            <person name="Warrington S."/>
            <person name="Mullins T."/>
            <person name="Allender C.J."/>
            <person name="Wagner D.M."/>
            <person name="Chantratita N."/>
            <person name="Peacock S.J."/>
            <person name="Currie B.J."/>
            <person name="Keim P."/>
        </authorList>
    </citation>
    <scope>NUCLEOTIDE SEQUENCE</scope>
    <source>
        <strain evidence="10">MSHR139</strain>
        <strain evidence="9">MSHR1950</strain>
        <strain evidence="8">MSHR840</strain>
    </source>
</reference>
<dbReference type="Gene3D" id="3.40.50.300">
    <property type="entry name" value="P-loop containing nucleotide triphosphate hydrolases"/>
    <property type="match status" value="1"/>
</dbReference>
<dbReference type="InterPro" id="IPR027417">
    <property type="entry name" value="P-loop_NTPase"/>
</dbReference>
<keyword evidence="3" id="KW-1003">Cell membrane</keyword>
<keyword evidence="2" id="KW-0813">Transport</keyword>
<evidence type="ECO:0000256" key="3">
    <source>
        <dbReference type="ARBA" id="ARBA00022475"/>
    </source>
</evidence>
<dbReference type="EMBL" id="HM852062">
    <property type="protein sequence ID" value="ADQ27809.1"/>
    <property type="molecule type" value="Genomic_DNA"/>
</dbReference>
<keyword evidence="5" id="KW-0547">Nucleotide-binding</keyword>
<dbReference type="EMBL" id="HM852063">
    <property type="protein sequence ID" value="ADQ27829.1"/>
    <property type="molecule type" value="Genomic_DNA"/>
</dbReference>
<keyword evidence="6 8" id="KW-0067">ATP-binding</keyword>
<dbReference type="CDD" id="cd03220">
    <property type="entry name" value="ABC_KpsT_Wzt"/>
    <property type="match status" value="1"/>
</dbReference>
<keyword evidence="4" id="KW-0997">Cell inner membrane</keyword>
<dbReference type="InterPro" id="IPR003593">
    <property type="entry name" value="AAA+_ATPase"/>
</dbReference>
<dbReference type="CDD" id="cd10147">
    <property type="entry name" value="Wzt_C-like"/>
    <property type="match status" value="1"/>
</dbReference>
<dbReference type="Pfam" id="PF14524">
    <property type="entry name" value="Wzt_C"/>
    <property type="match status" value="1"/>
</dbReference>
<gene>
    <name evidence="10" type="ORF">BURP139_LPSb10</name>
    <name evidence="9" type="ORF">BURP1950_LPSb11</name>
    <name evidence="11" type="ORF">BURP446_LPSb13</name>
    <name evidence="8" type="ORF">BURP840_LPSb12</name>
</gene>
<evidence type="ECO:0000256" key="1">
    <source>
        <dbReference type="ARBA" id="ARBA00005417"/>
    </source>
</evidence>
<dbReference type="PANTHER" id="PTHR46743">
    <property type="entry name" value="TEICHOIC ACIDS EXPORT ATP-BINDING PROTEIN TAGH"/>
    <property type="match status" value="1"/>
</dbReference>
<evidence type="ECO:0000313" key="11">
    <source>
        <dbReference type="EMBL" id="ADQ27852.1"/>
    </source>
</evidence>
<reference evidence="8" key="1">
    <citation type="submission" date="2010-01" db="EMBL/GenBank/DDBJ databases">
        <authorList>
            <person name="Gruendike J.M."/>
            <person name="Schupp J."/>
            <person name="Georgia S."/>
            <person name="Currie B."/>
            <person name="Wagner D."/>
            <person name="Keim P."/>
            <person name="Tuanyok A."/>
        </authorList>
    </citation>
    <scope>NUCLEOTIDE SEQUENCE</scope>
    <source>
        <strain evidence="8">MSHR840</strain>
    </source>
</reference>
<accession>D5KLC8</accession>
<dbReference type="PROSITE" id="PS00211">
    <property type="entry name" value="ABC_TRANSPORTER_1"/>
    <property type="match status" value="1"/>
</dbReference>
<dbReference type="EMBL" id="GU574442">
    <property type="protein sequence ID" value="ADE44325.1"/>
    <property type="molecule type" value="Genomic_DNA"/>
</dbReference>
<feature type="domain" description="ABC transporter" evidence="7">
    <location>
        <begin position="43"/>
        <end position="264"/>
    </location>
</feature>
<dbReference type="Gene3D" id="2.70.50.60">
    <property type="entry name" value="abc- transporter (atp binding component) like domain"/>
    <property type="match status" value="1"/>
</dbReference>
<dbReference type="SUPFAM" id="SSF52540">
    <property type="entry name" value="P-loop containing nucleoside triphosphate hydrolases"/>
    <property type="match status" value="1"/>
</dbReference>
<dbReference type="PANTHER" id="PTHR46743:SF2">
    <property type="entry name" value="TEICHOIC ACIDS EXPORT ATP-BINDING PROTEIN TAGH"/>
    <property type="match status" value="1"/>
</dbReference>